<dbReference type="Proteomes" id="UP000824988">
    <property type="component" value="Chromosome"/>
</dbReference>
<evidence type="ECO:0000313" key="3">
    <source>
        <dbReference type="EMBL" id="BBL70025.1"/>
    </source>
</evidence>
<keyword evidence="1" id="KW-0472">Membrane</keyword>
<feature type="transmembrane region" description="Helical" evidence="1">
    <location>
        <begin position="12"/>
        <end position="31"/>
    </location>
</feature>
<dbReference type="Pfam" id="PF02517">
    <property type="entry name" value="Rce1-like"/>
    <property type="match status" value="1"/>
</dbReference>
<organism evidence="3 4">
    <name type="scientific">Methylogaea oryzae</name>
    <dbReference type="NCBI Taxonomy" id="1295382"/>
    <lineage>
        <taxon>Bacteria</taxon>
        <taxon>Pseudomonadati</taxon>
        <taxon>Pseudomonadota</taxon>
        <taxon>Gammaproteobacteria</taxon>
        <taxon>Methylococcales</taxon>
        <taxon>Methylococcaceae</taxon>
        <taxon>Methylogaea</taxon>
    </lineage>
</organism>
<feature type="transmembrane region" description="Helical" evidence="1">
    <location>
        <begin position="269"/>
        <end position="286"/>
    </location>
</feature>
<reference evidence="3" key="1">
    <citation type="submission" date="2019-06" db="EMBL/GenBank/DDBJ databases">
        <title>Complete genome sequence of Methylogaea oryzae strain JCM16910.</title>
        <authorList>
            <person name="Asakawa S."/>
        </authorList>
    </citation>
    <scope>NUCLEOTIDE SEQUENCE</scope>
    <source>
        <strain evidence="3">E10</strain>
    </source>
</reference>
<name>A0A8D4VLI7_9GAMM</name>
<evidence type="ECO:0000259" key="2">
    <source>
        <dbReference type="Pfam" id="PF02517"/>
    </source>
</evidence>
<gene>
    <name evidence="3" type="ORF">MoryE10_06310</name>
</gene>
<feature type="domain" description="CAAX prenyl protease 2/Lysostaphin resistance protein A-like" evidence="2">
    <location>
        <begin position="128"/>
        <end position="241"/>
    </location>
</feature>
<dbReference type="AlphaFoldDB" id="A0A8D4VLI7"/>
<dbReference type="InterPro" id="IPR003675">
    <property type="entry name" value="Rce1/LyrA-like_dom"/>
</dbReference>
<dbReference type="GO" id="GO:0080120">
    <property type="term" value="P:CAAX-box protein maturation"/>
    <property type="evidence" value="ECO:0007669"/>
    <property type="project" value="UniProtKB-ARBA"/>
</dbReference>
<sequence length="295" mass="31450">MPLGPITTALLPLGYLLTALLSAGLLAYPLYLALHGAMSLRAVVSRLTLALIVLSLPWLIAKLRLGRGGLGLPARPIAWLRGLAAGLLAGIAIMALLVLLETALGLRTGAWPPGQFASSLLRASAKPLLVGVLVGCIEELLFRGVLLGALAQRRGAVYAVAVSAFYYAILHFFHSDLKLPEDGLGWQSSFTYIGDGFRHLLRWNNADSFAALYCAGLLLGCARLLVGPGLALCIGIHAGWVYTLRTTLALTDLVPASPLGFLVGDYDHIIGWLAAGWLTLLTLPLLRTLHRRRPA</sequence>
<feature type="transmembrane region" description="Helical" evidence="1">
    <location>
        <begin position="210"/>
        <end position="234"/>
    </location>
</feature>
<feature type="transmembrane region" description="Helical" evidence="1">
    <location>
        <begin position="82"/>
        <end position="108"/>
    </location>
</feature>
<feature type="transmembrane region" description="Helical" evidence="1">
    <location>
        <begin position="246"/>
        <end position="263"/>
    </location>
</feature>
<proteinExistence type="predicted"/>
<evidence type="ECO:0000313" key="4">
    <source>
        <dbReference type="Proteomes" id="UP000824988"/>
    </source>
</evidence>
<feature type="transmembrane region" description="Helical" evidence="1">
    <location>
        <begin position="128"/>
        <end position="149"/>
    </location>
</feature>
<dbReference type="EMBL" id="AP019782">
    <property type="protein sequence ID" value="BBL70025.1"/>
    <property type="molecule type" value="Genomic_DNA"/>
</dbReference>
<feature type="transmembrane region" description="Helical" evidence="1">
    <location>
        <begin position="43"/>
        <end position="61"/>
    </location>
</feature>
<dbReference type="GO" id="GO:0004175">
    <property type="term" value="F:endopeptidase activity"/>
    <property type="evidence" value="ECO:0007669"/>
    <property type="project" value="UniProtKB-ARBA"/>
</dbReference>
<keyword evidence="1" id="KW-1133">Transmembrane helix</keyword>
<protein>
    <recommendedName>
        <fullName evidence="2">CAAX prenyl protease 2/Lysostaphin resistance protein A-like domain-containing protein</fullName>
    </recommendedName>
</protein>
<accession>A0A8D4VLI7</accession>
<keyword evidence="4" id="KW-1185">Reference proteome</keyword>
<feature type="transmembrane region" description="Helical" evidence="1">
    <location>
        <begin position="156"/>
        <end position="174"/>
    </location>
</feature>
<keyword evidence="1" id="KW-0812">Transmembrane</keyword>
<dbReference type="RefSeq" id="WP_221048180.1">
    <property type="nucleotide sequence ID" value="NZ_AP019782.1"/>
</dbReference>
<evidence type="ECO:0000256" key="1">
    <source>
        <dbReference type="SAM" id="Phobius"/>
    </source>
</evidence>
<dbReference type="KEGG" id="moz:MoryE10_06310"/>